<gene>
    <name evidence="1" type="ORF">METZ01_LOCUS229118</name>
</gene>
<evidence type="ECO:0000313" key="1">
    <source>
        <dbReference type="EMBL" id="SVB76264.1"/>
    </source>
</evidence>
<feature type="non-terminal residue" evidence="1">
    <location>
        <position position="29"/>
    </location>
</feature>
<organism evidence="1">
    <name type="scientific">marine metagenome</name>
    <dbReference type="NCBI Taxonomy" id="408172"/>
    <lineage>
        <taxon>unclassified sequences</taxon>
        <taxon>metagenomes</taxon>
        <taxon>ecological metagenomes</taxon>
    </lineage>
</organism>
<protein>
    <submittedName>
        <fullName evidence="1">Uncharacterized protein</fullName>
    </submittedName>
</protein>
<reference evidence="1" key="1">
    <citation type="submission" date="2018-05" db="EMBL/GenBank/DDBJ databases">
        <authorList>
            <person name="Lanie J.A."/>
            <person name="Ng W.-L."/>
            <person name="Kazmierczak K.M."/>
            <person name="Andrzejewski T.M."/>
            <person name="Davidsen T.M."/>
            <person name="Wayne K.J."/>
            <person name="Tettelin H."/>
            <person name="Glass J.I."/>
            <person name="Rusch D."/>
            <person name="Podicherti R."/>
            <person name="Tsui H.-C.T."/>
            <person name="Winkler M.E."/>
        </authorList>
    </citation>
    <scope>NUCLEOTIDE SEQUENCE</scope>
</reference>
<dbReference type="EMBL" id="UINC01056346">
    <property type="protein sequence ID" value="SVB76264.1"/>
    <property type="molecule type" value="Genomic_DNA"/>
</dbReference>
<accession>A0A382GN97</accession>
<dbReference type="AlphaFoldDB" id="A0A382GN97"/>
<name>A0A382GN97_9ZZZZ</name>
<sequence length="29" mass="3011">MSNPDEQTAGANPTIRLIGLGETGVKLVE</sequence>
<proteinExistence type="predicted"/>